<feature type="transmembrane region" description="Helical" evidence="1">
    <location>
        <begin position="83"/>
        <end position="105"/>
    </location>
</feature>
<evidence type="ECO:0000256" key="1">
    <source>
        <dbReference type="SAM" id="Phobius"/>
    </source>
</evidence>
<gene>
    <name evidence="2" type="ORF">HNP33_001665</name>
</gene>
<evidence type="ECO:0000313" key="2">
    <source>
        <dbReference type="EMBL" id="MBB6577608.1"/>
    </source>
</evidence>
<feature type="transmembrane region" description="Helical" evidence="1">
    <location>
        <begin position="12"/>
        <end position="31"/>
    </location>
</feature>
<keyword evidence="1" id="KW-0812">Transmembrane</keyword>
<feature type="transmembrane region" description="Helical" evidence="1">
    <location>
        <begin position="51"/>
        <end position="71"/>
    </location>
</feature>
<keyword evidence="1" id="KW-1133">Transmembrane helix</keyword>
<accession>A0ABR6REM7</accession>
<comment type="caution">
    <text evidence="2">The sequence shown here is derived from an EMBL/GenBank/DDBJ whole genome shotgun (WGS) entry which is preliminary data.</text>
</comment>
<dbReference type="EMBL" id="JACHKZ010000008">
    <property type="protein sequence ID" value="MBB6577608.1"/>
    <property type="molecule type" value="Genomic_DNA"/>
</dbReference>
<protein>
    <submittedName>
        <fullName evidence="2">Uncharacterized protein</fullName>
    </submittedName>
</protein>
<sequence length="114" mass="13007">MHLLHRLRAPKQAAALLATLVGGTIPWVRLAMRGHVEFCDGECNPRDWLDYADIMGGLLSLCIPAAVLTWLTFQFFRRHERNWTLLSVWLFTLIGAIASGVYLAWLEDAYFAQF</sequence>
<evidence type="ECO:0000313" key="3">
    <source>
        <dbReference type="Proteomes" id="UP000562492"/>
    </source>
</evidence>
<keyword evidence="1" id="KW-0472">Membrane</keyword>
<name>A0ABR6REM7_9BURK</name>
<keyword evidence="3" id="KW-1185">Reference proteome</keyword>
<reference evidence="2 3" key="1">
    <citation type="submission" date="2020-08" db="EMBL/GenBank/DDBJ databases">
        <title>Functional genomics of gut bacteria from endangered species of beetles.</title>
        <authorList>
            <person name="Carlos-Shanley C."/>
        </authorList>
    </citation>
    <scope>NUCLEOTIDE SEQUENCE [LARGE SCALE GENOMIC DNA]</scope>
    <source>
        <strain evidence="2 3">S00124</strain>
    </source>
</reference>
<proteinExistence type="predicted"/>
<organism evidence="2 3">
    <name type="scientific">Comamonas odontotermitis</name>
    <dbReference type="NCBI Taxonomy" id="379895"/>
    <lineage>
        <taxon>Bacteria</taxon>
        <taxon>Pseudomonadati</taxon>
        <taxon>Pseudomonadota</taxon>
        <taxon>Betaproteobacteria</taxon>
        <taxon>Burkholderiales</taxon>
        <taxon>Comamonadaceae</taxon>
        <taxon>Comamonas</taxon>
    </lineage>
</organism>
<dbReference type="Proteomes" id="UP000562492">
    <property type="component" value="Unassembled WGS sequence"/>
</dbReference>